<dbReference type="InterPro" id="IPR011598">
    <property type="entry name" value="bHLH_dom"/>
</dbReference>
<dbReference type="GO" id="GO:0048511">
    <property type="term" value="P:rhythmic process"/>
    <property type="evidence" value="ECO:0007669"/>
    <property type="project" value="UniProtKB-KW"/>
</dbReference>
<organism evidence="17 18">
    <name type="scientific">Pygocentrus nattereri</name>
    <name type="common">Red-bellied piranha</name>
    <dbReference type="NCBI Taxonomy" id="42514"/>
    <lineage>
        <taxon>Eukaryota</taxon>
        <taxon>Metazoa</taxon>
        <taxon>Chordata</taxon>
        <taxon>Craniata</taxon>
        <taxon>Vertebrata</taxon>
        <taxon>Euteleostomi</taxon>
        <taxon>Actinopterygii</taxon>
        <taxon>Neopterygii</taxon>
        <taxon>Teleostei</taxon>
        <taxon>Ostariophysi</taxon>
        <taxon>Characiformes</taxon>
        <taxon>Characoidei</taxon>
        <taxon>Pygocentrus</taxon>
    </lineage>
</organism>
<dbReference type="PANTHER" id="PTHR10649:SF9">
    <property type="entry name" value="ARYL HYDROCARBON RECEPTOR"/>
    <property type="match status" value="1"/>
</dbReference>
<dbReference type="SMART" id="SM00353">
    <property type="entry name" value="HLH"/>
    <property type="match status" value="1"/>
</dbReference>
<reference evidence="17 18" key="1">
    <citation type="submission" date="2020-10" db="EMBL/GenBank/DDBJ databases">
        <title>Pygocentrus nattereri (red-bellied piranha) genome, fPygNat1, primary haplotype.</title>
        <authorList>
            <person name="Myers G."/>
            <person name="Meyer A."/>
            <person name="Karagic N."/>
            <person name="Pippel M."/>
            <person name="Winkler S."/>
            <person name="Tracey A."/>
            <person name="Wood J."/>
            <person name="Formenti G."/>
            <person name="Howe K."/>
            <person name="Fedrigo O."/>
            <person name="Jarvis E.D."/>
        </authorList>
    </citation>
    <scope>NUCLEOTIDE SEQUENCE [LARGE SCALE GENOMIC DNA]</scope>
</reference>
<evidence type="ECO:0000256" key="10">
    <source>
        <dbReference type="ARBA" id="ARBA00023125"/>
    </source>
</evidence>
<evidence type="ECO:0000313" key="17">
    <source>
        <dbReference type="Ensembl" id="ENSPNAP00000029749.2"/>
    </source>
</evidence>
<dbReference type="Proteomes" id="UP001501920">
    <property type="component" value="Chromosome 3"/>
</dbReference>
<dbReference type="InterPro" id="IPR036638">
    <property type="entry name" value="HLH_DNA-bd_sf"/>
</dbReference>
<dbReference type="GO" id="GO:0003677">
    <property type="term" value="F:DNA binding"/>
    <property type="evidence" value="ECO:0007669"/>
    <property type="project" value="UniProtKB-KW"/>
</dbReference>
<dbReference type="GO" id="GO:0004879">
    <property type="term" value="F:nuclear receptor activity"/>
    <property type="evidence" value="ECO:0007669"/>
    <property type="project" value="UniProtKB-ARBA"/>
</dbReference>
<feature type="region of interest" description="Disordered" evidence="14">
    <location>
        <begin position="397"/>
        <end position="421"/>
    </location>
</feature>
<evidence type="ECO:0000256" key="3">
    <source>
        <dbReference type="ARBA" id="ARBA00015909"/>
    </source>
</evidence>
<keyword evidence="18" id="KW-1185">Reference proteome</keyword>
<proteinExistence type="predicted"/>
<reference evidence="17" key="2">
    <citation type="submission" date="2025-08" db="UniProtKB">
        <authorList>
            <consortium name="Ensembl"/>
        </authorList>
    </citation>
    <scope>IDENTIFICATION</scope>
</reference>
<dbReference type="CDD" id="cd19696">
    <property type="entry name" value="bHLH-PAS_AhR_like"/>
    <property type="match status" value="1"/>
</dbReference>
<evidence type="ECO:0000256" key="14">
    <source>
        <dbReference type="SAM" id="MobiDB-lite"/>
    </source>
</evidence>
<evidence type="ECO:0000256" key="12">
    <source>
        <dbReference type="ARBA" id="ARBA00023163"/>
    </source>
</evidence>
<keyword evidence="10" id="KW-0238">DNA-binding</keyword>
<dbReference type="GO" id="GO:0005634">
    <property type="term" value="C:nucleus"/>
    <property type="evidence" value="ECO:0007669"/>
    <property type="project" value="UniProtKB-SubCell"/>
</dbReference>
<evidence type="ECO:0000256" key="4">
    <source>
        <dbReference type="ARBA" id="ARBA00022490"/>
    </source>
</evidence>
<dbReference type="InterPro" id="IPR013767">
    <property type="entry name" value="PAS_fold"/>
</dbReference>
<keyword evidence="13" id="KW-0539">Nucleus</keyword>
<dbReference type="GO" id="GO:0005737">
    <property type="term" value="C:cytoplasm"/>
    <property type="evidence" value="ECO:0007669"/>
    <property type="project" value="UniProtKB-SubCell"/>
</dbReference>
<dbReference type="InterPro" id="IPR039091">
    <property type="entry name" value="AHR/AHRR"/>
</dbReference>
<dbReference type="PROSITE" id="PS50888">
    <property type="entry name" value="BHLH"/>
    <property type="match status" value="1"/>
</dbReference>
<dbReference type="InterPro" id="IPR035965">
    <property type="entry name" value="PAS-like_dom_sf"/>
</dbReference>
<dbReference type="Gene3D" id="3.30.450.20">
    <property type="entry name" value="PAS domain"/>
    <property type="match status" value="2"/>
</dbReference>
<dbReference type="GO" id="GO:0046983">
    <property type="term" value="F:protein dimerization activity"/>
    <property type="evidence" value="ECO:0007669"/>
    <property type="project" value="InterPro"/>
</dbReference>
<feature type="compositionally biased region" description="Low complexity" evidence="14">
    <location>
        <begin position="397"/>
        <end position="409"/>
    </location>
</feature>
<dbReference type="Pfam" id="PF00010">
    <property type="entry name" value="HLH"/>
    <property type="match status" value="1"/>
</dbReference>
<dbReference type="Gene3D" id="4.10.280.10">
    <property type="entry name" value="Helix-loop-helix DNA-binding domain"/>
    <property type="match status" value="1"/>
</dbReference>
<dbReference type="PROSITE" id="PS50112">
    <property type="entry name" value="PAS"/>
    <property type="match status" value="1"/>
</dbReference>
<evidence type="ECO:0000256" key="13">
    <source>
        <dbReference type="ARBA" id="ARBA00023242"/>
    </source>
</evidence>
<keyword evidence="7" id="KW-0013">ADP-ribosylation</keyword>
<dbReference type="FunFam" id="3.30.450.20:FF:000035">
    <property type="entry name" value="Aryl hydrocarbon receptor"/>
    <property type="match status" value="1"/>
</dbReference>
<dbReference type="Ensembl" id="ENSPNAT00000035730.2">
    <property type="protein sequence ID" value="ENSPNAP00000029749.2"/>
    <property type="gene ID" value="ENSPNAG00000016149.2"/>
</dbReference>
<sequence length="776" mass="86184">AFTTNIYYVSWTGGPHVKPPSAEVAKSNPSKRHRDRLNGELDRLASLLPFHQDVISKLDKLTILRLSVGYLRAKGHFSGNVRPCLPFLLKSSVLHGFVLVVTAGGTVFYVSTSVKDYLGFHQSDIVHQSVYELIHTDDRAEFRRQLHWALKPSESTDTTQLVRGTQDSRLPLTYYNPEQLPPENSAFLERNFICRLRCLLDNSSGFLAMNFQGRLKFLHGQNGQTADGKRLPSQLALFALACPLQPPSILEIRAKNYFFKTKHKLDFTPIACDAIGKIVLGYTEEELCYRGSGYQFIHAADMLYCAENHVRMMKTGESGLTVFRLLTKVSGWVWVQANARIIFKAGRPEFIIASQRVLTEEEGEENLKKRSLMLPFSFTTGEAVLYDFSLPKSFSGFSGSDSSGPVDSPQPRPAGELDPNSLLGSMLKQDKSIYVCAAGLNEAQGCSQEPDEEEFGGIFSSNLQESVLSLAESSLFKQDLAFSCGGEESSQELLSFMGSLGISPDDLQDELFLNGEFNGGCVLEDLTDEVLSYVQESLRNNADVQASLEENHLLGSVPQTQDPSLFPSQGLSQEPFALSPASYAPQFQQQPFIRPSEPKIYMQSYLKPQPMQEHQQSPQGYLYEPCAELFQGQKLQPPALQPELSLNPQQHVPYPVNHSCVQNPEPMFHSLKHIQGNSSGLVSAPNSGPSGSQLPPGRFYWETSPLGLEPCRNQLTAHCSQEFPCSYISTGDSRVDEFSAQDLEDLLNSLDGVGQQKHGHLGHSLLQLTFMGQVRY</sequence>
<dbReference type="GeneTree" id="ENSGT00940000154486"/>
<dbReference type="SMART" id="SM00086">
    <property type="entry name" value="PAC"/>
    <property type="match status" value="1"/>
</dbReference>
<dbReference type="Pfam" id="PF14598">
    <property type="entry name" value="PAS_11"/>
    <property type="match status" value="1"/>
</dbReference>
<dbReference type="CDD" id="cd00130">
    <property type="entry name" value="PAS"/>
    <property type="match status" value="2"/>
</dbReference>
<evidence type="ECO:0000256" key="11">
    <source>
        <dbReference type="ARBA" id="ARBA00023159"/>
    </source>
</evidence>
<dbReference type="SUPFAM" id="SSF55785">
    <property type="entry name" value="PYP-like sensor domain (PAS domain)"/>
    <property type="match status" value="2"/>
</dbReference>
<evidence type="ECO:0000313" key="18">
    <source>
        <dbReference type="Proteomes" id="UP001501920"/>
    </source>
</evidence>
<comment type="subcellular location">
    <subcellularLocation>
        <location evidence="2">Cytoplasm</location>
    </subcellularLocation>
    <subcellularLocation>
        <location evidence="1">Nucleus</location>
    </subcellularLocation>
</comment>
<dbReference type="InterPro" id="IPR000014">
    <property type="entry name" value="PAS"/>
</dbReference>
<keyword evidence="11" id="KW-0010">Activator</keyword>
<evidence type="ECO:0000256" key="9">
    <source>
        <dbReference type="ARBA" id="ARBA00023108"/>
    </source>
</evidence>
<evidence type="ECO:0000256" key="6">
    <source>
        <dbReference type="ARBA" id="ARBA00022737"/>
    </source>
</evidence>
<feature type="domain" description="PAS" evidence="15">
    <location>
        <begin position="98"/>
        <end position="153"/>
    </location>
</feature>
<evidence type="ECO:0000256" key="5">
    <source>
        <dbReference type="ARBA" id="ARBA00022491"/>
    </source>
</evidence>
<keyword evidence="8" id="KW-0805">Transcription regulation</keyword>
<dbReference type="InterPro" id="IPR001610">
    <property type="entry name" value="PAC"/>
</dbReference>
<keyword evidence="9" id="KW-0090">Biological rhythms</keyword>
<dbReference type="GO" id="GO:0006805">
    <property type="term" value="P:xenobiotic metabolic process"/>
    <property type="evidence" value="ECO:0007669"/>
    <property type="project" value="InterPro"/>
</dbReference>
<evidence type="ECO:0000256" key="7">
    <source>
        <dbReference type="ARBA" id="ARBA00022765"/>
    </source>
</evidence>
<evidence type="ECO:0000259" key="16">
    <source>
        <dbReference type="PROSITE" id="PS50888"/>
    </source>
</evidence>
<protein>
    <recommendedName>
        <fullName evidence="3">Aryl hydrocarbon receptor</fullName>
    </recommendedName>
</protein>
<keyword evidence="12" id="KW-0804">Transcription</keyword>
<dbReference type="PANTHER" id="PTHR10649">
    <property type="entry name" value="ARYL HYDROCARBON RECEPTOR"/>
    <property type="match status" value="1"/>
</dbReference>
<keyword evidence="4" id="KW-0963">Cytoplasm</keyword>
<dbReference type="FunFam" id="4.10.280.10:FF:000024">
    <property type="entry name" value="Aryl hydrocarbon receptor 2"/>
    <property type="match status" value="1"/>
</dbReference>
<dbReference type="GO" id="GO:0048513">
    <property type="term" value="P:animal organ development"/>
    <property type="evidence" value="ECO:0007669"/>
    <property type="project" value="UniProtKB-ARBA"/>
</dbReference>
<feature type="domain" description="BHLH" evidence="16">
    <location>
        <begin position="21"/>
        <end position="74"/>
    </location>
</feature>
<name>A0A3B4E3D8_PYGNA</name>
<reference evidence="17" key="3">
    <citation type="submission" date="2025-09" db="UniProtKB">
        <authorList>
            <consortium name="Ensembl"/>
        </authorList>
    </citation>
    <scope>IDENTIFICATION</scope>
</reference>
<keyword evidence="6" id="KW-0677">Repeat</keyword>
<evidence type="ECO:0000256" key="2">
    <source>
        <dbReference type="ARBA" id="ARBA00004496"/>
    </source>
</evidence>
<evidence type="ECO:0000256" key="1">
    <source>
        <dbReference type="ARBA" id="ARBA00004123"/>
    </source>
</evidence>
<dbReference type="FunFam" id="3.30.450.20:FF:000019">
    <property type="entry name" value="Aryl hydrocarbon receptor 1"/>
    <property type="match status" value="1"/>
</dbReference>
<dbReference type="Pfam" id="PF00989">
    <property type="entry name" value="PAS"/>
    <property type="match status" value="1"/>
</dbReference>
<dbReference type="GO" id="GO:1904613">
    <property type="term" value="P:cellular response to 2,3,7,8-tetrachlorodibenzodioxine"/>
    <property type="evidence" value="ECO:0007669"/>
    <property type="project" value="UniProtKB-ARBA"/>
</dbReference>
<dbReference type="SUPFAM" id="SSF47459">
    <property type="entry name" value="HLH, helix-loop-helix DNA-binding domain"/>
    <property type="match status" value="1"/>
</dbReference>
<evidence type="ECO:0000256" key="8">
    <source>
        <dbReference type="ARBA" id="ARBA00023015"/>
    </source>
</evidence>
<dbReference type="SMART" id="SM00091">
    <property type="entry name" value="PAS"/>
    <property type="match status" value="2"/>
</dbReference>
<evidence type="ECO:0000259" key="15">
    <source>
        <dbReference type="PROSITE" id="PS50112"/>
    </source>
</evidence>
<dbReference type="AlphaFoldDB" id="A0A3B4E3D8"/>
<accession>A0A3B4E3D8</accession>
<keyword evidence="5" id="KW-0678">Repressor</keyword>